<name>M5U8K3_9BACT</name>
<dbReference type="EMBL" id="ANOH01000441">
    <property type="protein sequence ID" value="EMI52288.1"/>
    <property type="molecule type" value="Genomic_DNA"/>
</dbReference>
<proteinExistence type="predicted"/>
<organism evidence="1 2">
    <name type="scientific">Rhodopirellula sallentina SM41</name>
    <dbReference type="NCBI Taxonomy" id="1263870"/>
    <lineage>
        <taxon>Bacteria</taxon>
        <taxon>Pseudomonadati</taxon>
        <taxon>Planctomycetota</taxon>
        <taxon>Planctomycetia</taxon>
        <taxon>Pirellulales</taxon>
        <taxon>Pirellulaceae</taxon>
        <taxon>Rhodopirellula</taxon>
    </lineage>
</organism>
<evidence type="ECO:0000313" key="2">
    <source>
        <dbReference type="Proteomes" id="UP000011885"/>
    </source>
</evidence>
<evidence type="ECO:0000313" key="1">
    <source>
        <dbReference type="EMBL" id="EMI52288.1"/>
    </source>
</evidence>
<accession>M5U8K3</accession>
<keyword evidence="2" id="KW-1185">Reference proteome</keyword>
<protein>
    <submittedName>
        <fullName evidence="1">Uncharacterized protein</fullName>
    </submittedName>
</protein>
<gene>
    <name evidence="1" type="ORF">RSSM_06281</name>
</gene>
<sequence length="59" mass="6766">MSYIESRDSNPANRDDDAFCHVALENKPILRVKTQFARNKVRRKTLLSCRLASSTWPTG</sequence>
<dbReference type="Proteomes" id="UP000011885">
    <property type="component" value="Unassembled WGS sequence"/>
</dbReference>
<reference evidence="1 2" key="1">
    <citation type="journal article" date="2013" name="Mar. Genomics">
        <title>Expression of sulfatases in Rhodopirellula baltica and the diversity of sulfatases in the genus Rhodopirellula.</title>
        <authorList>
            <person name="Wegner C.E."/>
            <person name="Richter-Heitmann T."/>
            <person name="Klindworth A."/>
            <person name="Klockow C."/>
            <person name="Richter M."/>
            <person name="Achstetter T."/>
            <person name="Glockner F.O."/>
            <person name="Harder J."/>
        </authorList>
    </citation>
    <scope>NUCLEOTIDE SEQUENCE [LARGE SCALE GENOMIC DNA]</scope>
    <source>
        <strain evidence="1 2">SM41</strain>
    </source>
</reference>
<dbReference type="PATRIC" id="fig|1263870.3.peg.6655"/>
<dbReference type="AlphaFoldDB" id="M5U8K3"/>
<comment type="caution">
    <text evidence="1">The sequence shown here is derived from an EMBL/GenBank/DDBJ whole genome shotgun (WGS) entry which is preliminary data.</text>
</comment>